<feature type="region of interest" description="Disordered" evidence="1">
    <location>
        <begin position="39"/>
        <end position="62"/>
    </location>
</feature>
<protein>
    <submittedName>
        <fullName evidence="2">Uncharacterized protein</fullName>
    </submittedName>
</protein>
<dbReference type="EMBL" id="JACJQL010000002">
    <property type="protein sequence ID" value="MBD2250068.1"/>
    <property type="molecule type" value="Genomic_DNA"/>
</dbReference>
<dbReference type="RefSeq" id="WP_190565479.1">
    <property type="nucleotide sequence ID" value="NZ_JACJQL010000002.1"/>
</dbReference>
<sequence length="62" mass="6717">MKLRQIKTPPIKGWSFVSVEAVRWGDSAVGGFADLKRLSSGSPTCSNCRSPEGFSESTRKGQ</sequence>
<name>A0ABR8B883_9NOSO</name>
<evidence type="ECO:0000313" key="2">
    <source>
        <dbReference type="EMBL" id="MBD2250068.1"/>
    </source>
</evidence>
<evidence type="ECO:0000256" key="1">
    <source>
        <dbReference type="SAM" id="MobiDB-lite"/>
    </source>
</evidence>
<gene>
    <name evidence="2" type="ORF">H6G14_01935</name>
</gene>
<dbReference type="Proteomes" id="UP000621307">
    <property type="component" value="Unassembled WGS sequence"/>
</dbReference>
<proteinExistence type="predicted"/>
<comment type="caution">
    <text evidence="2">The sequence shown here is derived from an EMBL/GenBank/DDBJ whole genome shotgun (WGS) entry which is preliminary data.</text>
</comment>
<organism evidence="2 3">
    <name type="scientific">Nostoc parmelioides FACHB-3921</name>
    <dbReference type="NCBI Taxonomy" id="2692909"/>
    <lineage>
        <taxon>Bacteria</taxon>
        <taxon>Bacillati</taxon>
        <taxon>Cyanobacteriota</taxon>
        <taxon>Cyanophyceae</taxon>
        <taxon>Nostocales</taxon>
        <taxon>Nostocaceae</taxon>
        <taxon>Nostoc</taxon>
    </lineage>
</organism>
<feature type="compositionally biased region" description="Polar residues" evidence="1">
    <location>
        <begin position="39"/>
        <end position="49"/>
    </location>
</feature>
<evidence type="ECO:0000313" key="3">
    <source>
        <dbReference type="Proteomes" id="UP000621307"/>
    </source>
</evidence>
<keyword evidence="3" id="KW-1185">Reference proteome</keyword>
<accession>A0ABR8B883</accession>
<reference evidence="2 3" key="1">
    <citation type="journal article" date="2020" name="ISME J.">
        <title>Comparative genomics reveals insights into cyanobacterial evolution and habitat adaptation.</title>
        <authorList>
            <person name="Chen M.Y."/>
            <person name="Teng W.K."/>
            <person name="Zhao L."/>
            <person name="Hu C.X."/>
            <person name="Zhou Y.K."/>
            <person name="Han B.P."/>
            <person name="Song L.R."/>
            <person name="Shu W.S."/>
        </authorList>
    </citation>
    <scope>NUCLEOTIDE SEQUENCE [LARGE SCALE GENOMIC DNA]</scope>
    <source>
        <strain evidence="2 3">FACHB-3921</strain>
    </source>
</reference>